<comment type="catalytic activity">
    <reaction evidence="21">
        <text>resolvin E1 + NAD(+) = 18-oxo-resolvin E1 + NADH + H(+)</text>
        <dbReference type="Rhea" id="RHEA:49244"/>
        <dbReference type="ChEBI" id="CHEBI:15378"/>
        <dbReference type="ChEBI" id="CHEBI:57540"/>
        <dbReference type="ChEBI" id="CHEBI:57945"/>
        <dbReference type="ChEBI" id="CHEBI:91000"/>
        <dbReference type="ChEBI" id="CHEBI:91001"/>
    </reaction>
    <physiologicalReaction direction="left-to-right" evidence="21">
        <dbReference type="Rhea" id="RHEA:49245"/>
    </physiologicalReaction>
</comment>
<proteinExistence type="inferred from homology"/>
<sequence length="256" mass="27866">DRVAFITGGAGGIGEALGRQLLEKGCKVCLVDIQADLGNTITKKLQDQFGKSNVLFVKCDVTSDKEFEDAYNTCEKQLGKITILCNNAGVFAKDYRRSMDINFGAIVRGTDLALKRMGKHNGGEGGFIVNTASTLGACTAPFTPMYAATKAAVIHYTRCMGHEFHYDYNGVQMNSVCPTAVDTSLTNLEGMKRGSLNRFTDKLLEDSLDTFPRLKPKEVAEGILQVLEDHKPGASLVVEVGVKPFYMTPSLLTEYS</sequence>
<evidence type="ECO:0000256" key="20">
    <source>
        <dbReference type="ARBA" id="ARBA00049151"/>
    </source>
</evidence>
<evidence type="ECO:0000256" key="14">
    <source>
        <dbReference type="ARBA" id="ARBA00048170"/>
    </source>
</evidence>
<evidence type="ECO:0000256" key="5">
    <source>
        <dbReference type="ARBA" id="ARBA00040276"/>
    </source>
</evidence>
<comment type="function">
    <text evidence="8">Catalyzes the NAD-dependent dehydrogenation (oxidation) of a broad array of hydroxylated polyunsaturated fatty acids (mainly eicosanoids and docosanoids, including prostaglandins, lipoxins and resolvins), yielding their corresponding keto (oxo) metabolites. Decreases the levels of the pro-proliferative prostaglandins such as prostaglandin E2 (whose activity is increased in cancer because of an increase in the expression of cyclooxygenase 2) and generates oxo-fatty acid products that can profoundly influence cell function by abrogating pro-inflammatory cytokine expression. Converts resolvins E1, D1 and D2 to their oxo products, which represents a mode of resolvin inactivation. Resolvin E1 plays important roles during the resolution phase of acute inflammation, while resolvins D1 and D2 have a unique role in obesity-induced adipose inflammation.</text>
</comment>
<dbReference type="EC" id="1.1.1.141" evidence="3"/>
<dbReference type="PRINTS" id="PR00081">
    <property type="entry name" value="GDHRDH"/>
</dbReference>
<dbReference type="Pfam" id="PF00106">
    <property type="entry name" value="adh_short"/>
    <property type="match status" value="1"/>
</dbReference>
<feature type="non-terminal residue" evidence="23">
    <location>
        <position position="1"/>
    </location>
</feature>
<comment type="catalytic activity">
    <reaction evidence="18">
        <text>prostaglandin E2 + NAD(+) = 15-oxoprostaglandin E2 + NADH + H(+)</text>
        <dbReference type="Rhea" id="RHEA:11876"/>
        <dbReference type="ChEBI" id="CHEBI:15378"/>
        <dbReference type="ChEBI" id="CHEBI:57400"/>
        <dbReference type="ChEBI" id="CHEBI:57540"/>
        <dbReference type="ChEBI" id="CHEBI:57945"/>
        <dbReference type="ChEBI" id="CHEBI:606564"/>
        <dbReference type="EC" id="1.1.1.141"/>
    </reaction>
    <physiologicalReaction direction="left-to-right" evidence="18">
        <dbReference type="Rhea" id="RHEA:11877"/>
    </physiologicalReaction>
</comment>
<comment type="catalytic activity">
    <reaction evidence="15">
        <text>resolvin D2 + NAD(+) = 7-oxoresolvin D2 + NADH + H(+)</text>
        <dbReference type="Rhea" id="RHEA:53584"/>
        <dbReference type="ChEBI" id="CHEBI:15378"/>
        <dbReference type="ChEBI" id="CHEBI:57540"/>
        <dbReference type="ChEBI" id="CHEBI:57945"/>
        <dbReference type="ChEBI" id="CHEBI:133367"/>
        <dbReference type="ChEBI" id="CHEBI:137497"/>
    </reaction>
    <physiologicalReaction direction="left-to-right" evidence="15">
        <dbReference type="Rhea" id="RHEA:53585"/>
    </physiologicalReaction>
</comment>
<dbReference type="Gene3D" id="3.40.50.720">
    <property type="entry name" value="NAD(P)-binding Rossmann-like Domain"/>
    <property type="match status" value="1"/>
</dbReference>
<evidence type="ECO:0000256" key="18">
    <source>
        <dbReference type="ARBA" id="ARBA00048739"/>
    </source>
</evidence>
<dbReference type="InterPro" id="IPR036291">
    <property type="entry name" value="NAD(P)-bd_dom_sf"/>
</dbReference>
<gene>
    <name evidence="23" type="primary">Hpgd_0</name>
    <name evidence="23" type="ORF">Anas_03644</name>
</gene>
<keyword evidence="2" id="KW-0560">Oxidoreductase</keyword>
<comment type="similarity">
    <text evidence="1 22">Belongs to the short-chain dehydrogenases/reductases (SDR) family.</text>
</comment>
<dbReference type="AlphaFoldDB" id="A0A5N5SSF8"/>
<evidence type="ECO:0000313" key="23">
    <source>
        <dbReference type="EMBL" id="KAB7497123.1"/>
    </source>
</evidence>
<evidence type="ECO:0000256" key="4">
    <source>
        <dbReference type="ARBA" id="ARBA00039060"/>
    </source>
</evidence>
<evidence type="ECO:0000256" key="16">
    <source>
        <dbReference type="ARBA" id="ARBA00048535"/>
    </source>
</evidence>
<accession>A0A5N5SSF8</accession>
<evidence type="ECO:0000256" key="17">
    <source>
        <dbReference type="ARBA" id="ARBA00048611"/>
    </source>
</evidence>
<comment type="catalytic activity">
    <reaction evidence="17">
        <text>prostaglandin A1 + NAD(+) = 15-oxo-prostaglandin A1 + NADH + H(+)</text>
        <dbReference type="Rhea" id="RHEA:41263"/>
        <dbReference type="ChEBI" id="CHEBI:15378"/>
        <dbReference type="ChEBI" id="CHEBI:57398"/>
        <dbReference type="ChEBI" id="CHEBI:57540"/>
        <dbReference type="ChEBI" id="CHEBI:57945"/>
        <dbReference type="ChEBI" id="CHEBI:85072"/>
    </reaction>
    <physiologicalReaction direction="left-to-right" evidence="17">
        <dbReference type="Rhea" id="RHEA:41264"/>
    </physiologicalReaction>
</comment>
<dbReference type="SUPFAM" id="SSF51735">
    <property type="entry name" value="NAD(P)-binding Rossmann-fold domains"/>
    <property type="match status" value="1"/>
</dbReference>
<protein>
    <recommendedName>
        <fullName evidence="5">15-hydroxyprostaglandin dehydrogenase [NAD(+)]</fullName>
        <ecNumber evidence="3">1.1.1.141</ecNumber>
        <ecNumber evidence="4">1.1.1.232</ecNumber>
    </recommendedName>
    <alternativeName>
        <fullName evidence="7">Eicosanoid/docosanoid dehydrogenase [NAD(+)]</fullName>
    </alternativeName>
    <alternativeName>
        <fullName evidence="6">Prostaglandin dehydrogenase 1</fullName>
    </alternativeName>
</protein>
<evidence type="ECO:0000256" key="9">
    <source>
        <dbReference type="ARBA" id="ARBA00047325"/>
    </source>
</evidence>
<evidence type="ECO:0000256" key="10">
    <source>
        <dbReference type="ARBA" id="ARBA00047672"/>
    </source>
</evidence>
<organism evidence="23 24">
    <name type="scientific">Armadillidium nasatum</name>
    <dbReference type="NCBI Taxonomy" id="96803"/>
    <lineage>
        <taxon>Eukaryota</taxon>
        <taxon>Metazoa</taxon>
        <taxon>Ecdysozoa</taxon>
        <taxon>Arthropoda</taxon>
        <taxon>Crustacea</taxon>
        <taxon>Multicrustacea</taxon>
        <taxon>Malacostraca</taxon>
        <taxon>Eumalacostraca</taxon>
        <taxon>Peracarida</taxon>
        <taxon>Isopoda</taxon>
        <taxon>Oniscidea</taxon>
        <taxon>Crinocheta</taxon>
        <taxon>Armadillidiidae</taxon>
        <taxon>Armadillidium</taxon>
    </lineage>
</organism>
<dbReference type="GO" id="GO:0005737">
    <property type="term" value="C:cytoplasm"/>
    <property type="evidence" value="ECO:0007669"/>
    <property type="project" value="TreeGrafter"/>
</dbReference>
<dbReference type="PANTHER" id="PTHR44229">
    <property type="entry name" value="15-HYDROXYPROSTAGLANDIN DEHYDROGENASE [NAD(+)]"/>
    <property type="match status" value="1"/>
</dbReference>
<comment type="catalytic activity">
    <reaction evidence="14">
        <text>resolvin D1 + NAD(+) = 17-oxoresolvin D1 + NADH + H(+)</text>
        <dbReference type="Rhea" id="RHEA:50128"/>
        <dbReference type="ChEBI" id="CHEBI:15378"/>
        <dbReference type="ChEBI" id="CHEBI:57540"/>
        <dbReference type="ChEBI" id="CHEBI:57945"/>
        <dbReference type="ChEBI" id="CHEBI:132079"/>
        <dbReference type="ChEBI" id="CHEBI:132081"/>
    </reaction>
    <physiologicalReaction direction="left-to-right" evidence="14">
        <dbReference type="Rhea" id="RHEA:50129"/>
    </physiologicalReaction>
</comment>
<comment type="catalytic activity">
    <reaction evidence="11">
        <text>14-hydroxy-(4Z,7Z,10Z,12E,16Z,19Z)-docosahexaenoate + NAD(+) = 14-oxo-(4Z,7Z,10Z,12E,16Z,19Z)-docosahexaenoate + NADH + H(+)</text>
        <dbReference type="Rhea" id="RHEA:48952"/>
        <dbReference type="ChEBI" id="CHEBI:15378"/>
        <dbReference type="ChEBI" id="CHEBI:57540"/>
        <dbReference type="ChEBI" id="CHEBI:57945"/>
        <dbReference type="ChEBI" id="CHEBI:90866"/>
        <dbReference type="ChEBI" id="CHEBI:90867"/>
    </reaction>
    <physiologicalReaction direction="left-to-right" evidence="11">
        <dbReference type="Rhea" id="RHEA:48953"/>
    </physiologicalReaction>
</comment>
<comment type="catalytic activity">
    <reaction evidence="10">
        <text>resolvin D1 + NAD(+) = 8-oxoresolvin D1 + NADH + H(+)</text>
        <dbReference type="Rhea" id="RHEA:50124"/>
        <dbReference type="ChEBI" id="CHEBI:15378"/>
        <dbReference type="ChEBI" id="CHEBI:57540"/>
        <dbReference type="ChEBI" id="CHEBI:57945"/>
        <dbReference type="ChEBI" id="CHEBI:132079"/>
        <dbReference type="ChEBI" id="CHEBI:132080"/>
    </reaction>
    <physiologicalReaction direction="left-to-right" evidence="10">
        <dbReference type="Rhea" id="RHEA:50125"/>
    </physiologicalReaction>
</comment>
<dbReference type="Proteomes" id="UP000326759">
    <property type="component" value="Unassembled WGS sequence"/>
</dbReference>
<reference evidence="23 24" key="1">
    <citation type="journal article" date="2019" name="PLoS Biol.">
        <title>Sex chromosomes control vertical transmission of feminizing Wolbachia symbionts in an isopod.</title>
        <authorList>
            <person name="Becking T."/>
            <person name="Chebbi M.A."/>
            <person name="Giraud I."/>
            <person name="Moumen B."/>
            <person name="Laverre T."/>
            <person name="Caubet Y."/>
            <person name="Peccoud J."/>
            <person name="Gilbert C."/>
            <person name="Cordaux R."/>
        </authorList>
    </citation>
    <scope>NUCLEOTIDE SEQUENCE [LARGE SCALE GENOMIC DNA]</scope>
    <source>
        <strain evidence="23">ANa2</strain>
        <tissue evidence="23">Whole body excluding digestive tract and cuticle</tissue>
    </source>
</reference>
<dbReference type="PRINTS" id="PR00080">
    <property type="entry name" value="SDRFAMILY"/>
</dbReference>
<dbReference type="OrthoDB" id="10253736at2759"/>
<evidence type="ECO:0000256" key="15">
    <source>
        <dbReference type="ARBA" id="ARBA00048393"/>
    </source>
</evidence>
<comment type="catalytic activity">
    <reaction evidence="16">
        <text>lipoxin A4 + NAD(+) = 15-oxo-(5S,6R)-dihydroxy-(7E,9E,11Z,13E)-eicosatetraenoate + NADH + H(+)</text>
        <dbReference type="Rhea" id="RHEA:41572"/>
        <dbReference type="ChEBI" id="CHEBI:15378"/>
        <dbReference type="ChEBI" id="CHEBI:57540"/>
        <dbReference type="ChEBI" id="CHEBI:57945"/>
        <dbReference type="ChEBI" id="CHEBI:67026"/>
        <dbReference type="ChEBI" id="CHEBI:78311"/>
    </reaction>
    <physiologicalReaction direction="left-to-right" evidence="16">
        <dbReference type="Rhea" id="RHEA:41573"/>
    </physiologicalReaction>
</comment>
<comment type="catalytic activity">
    <reaction evidence="20">
        <text>(15S)-hydroxy-(5Z,8Z,11Z,13E)-eicosatetraenoate + NAD(+) = 15-oxo-(5Z,8Z,11Z,13E)-eicosatetraenoate + NADH + H(+)</text>
        <dbReference type="Rhea" id="RHEA:23260"/>
        <dbReference type="ChEBI" id="CHEBI:15378"/>
        <dbReference type="ChEBI" id="CHEBI:57409"/>
        <dbReference type="ChEBI" id="CHEBI:57410"/>
        <dbReference type="ChEBI" id="CHEBI:57540"/>
        <dbReference type="ChEBI" id="CHEBI:57945"/>
        <dbReference type="EC" id="1.1.1.232"/>
    </reaction>
    <physiologicalReaction direction="left-to-right" evidence="20">
        <dbReference type="Rhea" id="RHEA:23261"/>
    </physiologicalReaction>
</comment>
<comment type="catalytic activity">
    <reaction evidence="12">
        <text>15-oxo-(5S,6R)-dihydroxy-(7E,9E,11Z)-eicosatrienoate + NADH + H(+) = (5S,6R,15S)-trihydroxy-(7E,9E,11Z)-eicosatrienoate + NAD(+)</text>
        <dbReference type="Rhea" id="RHEA:41596"/>
        <dbReference type="ChEBI" id="CHEBI:15378"/>
        <dbReference type="ChEBI" id="CHEBI:57540"/>
        <dbReference type="ChEBI" id="CHEBI:57945"/>
        <dbReference type="ChEBI" id="CHEBI:78325"/>
        <dbReference type="ChEBI" id="CHEBI:78329"/>
    </reaction>
    <physiologicalReaction direction="left-to-right" evidence="12">
        <dbReference type="Rhea" id="RHEA:41597"/>
    </physiologicalReaction>
</comment>
<evidence type="ECO:0000256" key="3">
    <source>
        <dbReference type="ARBA" id="ARBA00038968"/>
    </source>
</evidence>
<dbReference type="PROSITE" id="PS00061">
    <property type="entry name" value="ADH_SHORT"/>
    <property type="match status" value="1"/>
</dbReference>
<evidence type="ECO:0000313" key="24">
    <source>
        <dbReference type="Proteomes" id="UP000326759"/>
    </source>
</evidence>
<comment type="catalytic activity">
    <reaction evidence="13">
        <text>(11R)-hydroxy-(5Z,8Z,12E,14Z)-eicosatetraenoate + NAD(+) = 11-oxo-(5Z,8Z,12E,14Z)-eicosatetraenoate + NADH + H(+)</text>
        <dbReference type="Rhea" id="RHEA:48640"/>
        <dbReference type="ChEBI" id="CHEBI:15378"/>
        <dbReference type="ChEBI" id="CHEBI:57540"/>
        <dbReference type="ChEBI" id="CHEBI:57945"/>
        <dbReference type="ChEBI" id="CHEBI:78836"/>
        <dbReference type="ChEBI" id="CHEBI:90697"/>
    </reaction>
    <physiologicalReaction direction="left-to-right" evidence="13">
        <dbReference type="Rhea" id="RHEA:48641"/>
    </physiologicalReaction>
</comment>
<evidence type="ECO:0000256" key="21">
    <source>
        <dbReference type="ARBA" id="ARBA00049188"/>
    </source>
</evidence>
<evidence type="ECO:0000256" key="6">
    <source>
        <dbReference type="ARBA" id="ARBA00041812"/>
    </source>
</evidence>
<dbReference type="GO" id="GO:0047034">
    <property type="term" value="F:15-hydroxyicosatetraenoate dehydrogenase activity"/>
    <property type="evidence" value="ECO:0007669"/>
    <property type="project" value="UniProtKB-EC"/>
</dbReference>
<evidence type="ECO:0000256" key="19">
    <source>
        <dbReference type="ARBA" id="ARBA00048921"/>
    </source>
</evidence>
<evidence type="ECO:0000256" key="1">
    <source>
        <dbReference type="ARBA" id="ARBA00006484"/>
    </source>
</evidence>
<comment type="catalytic activity">
    <reaction evidence="19">
        <text>resolvin D2 + NAD(+) = 16-oxoresolvin D2 + NADH + H(+)</text>
        <dbReference type="Rhea" id="RHEA:53588"/>
        <dbReference type="ChEBI" id="CHEBI:15378"/>
        <dbReference type="ChEBI" id="CHEBI:57540"/>
        <dbReference type="ChEBI" id="CHEBI:57945"/>
        <dbReference type="ChEBI" id="CHEBI:133367"/>
        <dbReference type="ChEBI" id="CHEBI:137498"/>
    </reaction>
    <physiologicalReaction direction="left-to-right" evidence="19">
        <dbReference type="Rhea" id="RHEA:53589"/>
    </physiologicalReaction>
</comment>
<evidence type="ECO:0000256" key="2">
    <source>
        <dbReference type="ARBA" id="ARBA00023002"/>
    </source>
</evidence>
<dbReference type="GO" id="GO:0016404">
    <property type="term" value="F:15-hydroxyprostaglandin dehydrogenase (NAD+) activity"/>
    <property type="evidence" value="ECO:0007669"/>
    <property type="project" value="UniProtKB-EC"/>
</dbReference>
<name>A0A5N5SSF8_9CRUS</name>
<evidence type="ECO:0000256" key="22">
    <source>
        <dbReference type="RuleBase" id="RU000363"/>
    </source>
</evidence>
<dbReference type="EC" id="1.1.1.232" evidence="4"/>
<evidence type="ECO:0000256" key="12">
    <source>
        <dbReference type="ARBA" id="ARBA00048140"/>
    </source>
</evidence>
<evidence type="ECO:0000256" key="8">
    <source>
        <dbReference type="ARBA" id="ARBA00045705"/>
    </source>
</evidence>
<evidence type="ECO:0000256" key="11">
    <source>
        <dbReference type="ARBA" id="ARBA00048008"/>
    </source>
</evidence>
<dbReference type="EMBL" id="SEYY01020676">
    <property type="protein sequence ID" value="KAB7497123.1"/>
    <property type="molecule type" value="Genomic_DNA"/>
</dbReference>
<evidence type="ECO:0000256" key="13">
    <source>
        <dbReference type="ARBA" id="ARBA00048144"/>
    </source>
</evidence>
<keyword evidence="24" id="KW-1185">Reference proteome</keyword>
<dbReference type="InterPro" id="IPR020904">
    <property type="entry name" value="Sc_DH/Rdtase_CS"/>
</dbReference>
<comment type="caution">
    <text evidence="23">The sequence shown here is derived from an EMBL/GenBank/DDBJ whole genome shotgun (WGS) entry which is preliminary data.</text>
</comment>
<dbReference type="PANTHER" id="PTHR44229:SF4">
    <property type="entry name" value="15-HYDROXYPROSTAGLANDIN DEHYDROGENASE [NAD(+)]"/>
    <property type="match status" value="1"/>
</dbReference>
<comment type="catalytic activity">
    <reaction evidence="9">
        <text>prostaglandin E1 + NAD(+) = 15-oxoprostaglandin E1 + NADH + H(+)</text>
        <dbReference type="Rhea" id="RHEA:16477"/>
        <dbReference type="ChEBI" id="CHEBI:15378"/>
        <dbReference type="ChEBI" id="CHEBI:57397"/>
        <dbReference type="ChEBI" id="CHEBI:57401"/>
        <dbReference type="ChEBI" id="CHEBI:57540"/>
        <dbReference type="ChEBI" id="CHEBI:57945"/>
    </reaction>
    <physiologicalReaction direction="left-to-right" evidence="9">
        <dbReference type="Rhea" id="RHEA:16478"/>
    </physiologicalReaction>
</comment>
<dbReference type="InterPro" id="IPR002347">
    <property type="entry name" value="SDR_fam"/>
</dbReference>
<evidence type="ECO:0000256" key="7">
    <source>
        <dbReference type="ARBA" id="ARBA00042026"/>
    </source>
</evidence>